<dbReference type="AlphaFoldDB" id="A0A1F8FBZ1"/>
<reference evidence="2 3" key="1">
    <citation type="journal article" date="2016" name="Nat. Commun.">
        <title>Thousands of microbial genomes shed light on interconnected biogeochemical processes in an aquifer system.</title>
        <authorList>
            <person name="Anantharaman K."/>
            <person name="Brown C.T."/>
            <person name="Hug L.A."/>
            <person name="Sharon I."/>
            <person name="Castelle C.J."/>
            <person name="Probst A.J."/>
            <person name="Thomas B.C."/>
            <person name="Singh A."/>
            <person name="Wilkins M.J."/>
            <person name="Karaoz U."/>
            <person name="Brodie E.L."/>
            <person name="Williams K.H."/>
            <person name="Hubbard S.S."/>
            <person name="Banfield J.F."/>
        </authorList>
    </citation>
    <scope>NUCLEOTIDE SEQUENCE [LARGE SCALE GENOMIC DNA]</scope>
</reference>
<organism evidence="2 3">
    <name type="scientific">Candidatus Yanofskybacteria bacterium RIFCSPHIGHO2_02_FULL_39_10</name>
    <dbReference type="NCBI Taxonomy" id="1802674"/>
    <lineage>
        <taxon>Bacteria</taxon>
        <taxon>Candidatus Yanofskyibacteriota</taxon>
    </lineage>
</organism>
<feature type="domain" description="Aminoglycoside phosphotransferase" evidence="1">
    <location>
        <begin position="2"/>
        <end position="204"/>
    </location>
</feature>
<protein>
    <recommendedName>
        <fullName evidence="1">Aminoglycoside phosphotransferase domain-containing protein</fullName>
    </recommendedName>
</protein>
<evidence type="ECO:0000313" key="3">
    <source>
        <dbReference type="Proteomes" id="UP000178908"/>
    </source>
</evidence>
<gene>
    <name evidence="2" type="ORF">A3C61_00225</name>
</gene>
<comment type="caution">
    <text evidence="2">The sequence shown here is derived from an EMBL/GenBank/DDBJ whole genome shotgun (WGS) entry which is preliminary data.</text>
</comment>
<sequence>MRKLEGGFINNVFLENGIVIKIFSNDNLVGTPSHERLERERRALSIFGGTLAPRLISNKDVTLHQEFIEGESYETMARQGEKVFEVAGSMLAKVHRFKFSNRIPPSYYLGRFEKAIKLARPVLNLEQIFPRFEVAWDIVYELGMRYIHGDFWLGNIIGKIGKEPKIIDWEFSGAGSPYEDFAIVDLWIFREFADSEQDFWRGYGFRPNQETINSFLILRCIEFLATVTLENYLKEEKDGFYHNKITTLRSLI</sequence>
<accession>A0A1F8FBZ1</accession>
<evidence type="ECO:0000313" key="2">
    <source>
        <dbReference type="EMBL" id="OGN10080.1"/>
    </source>
</evidence>
<dbReference type="Gene3D" id="3.90.1200.10">
    <property type="match status" value="1"/>
</dbReference>
<proteinExistence type="predicted"/>
<dbReference type="SUPFAM" id="SSF56112">
    <property type="entry name" value="Protein kinase-like (PK-like)"/>
    <property type="match status" value="1"/>
</dbReference>
<dbReference type="InterPro" id="IPR011009">
    <property type="entry name" value="Kinase-like_dom_sf"/>
</dbReference>
<dbReference type="InterPro" id="IPR002575">
    <property type="entry name" value="Aminoglycoside_PTrfase"/>
</dbReference>
<dbReference type="EMBL" id="MGJO01000003">
    <property type="protein sequence ID" value="OGN10080.1"/>
    <property type="molecule type" value="Genomic_DNA"/>
</dbReference>
<name>A0A1F8FBZ1_9BACT</name>
<dbReference type="Pfam" id="PF01636">
    <property type="entry name" value="APH"/>
    <property type="match status" value="1"/>
</dbReference>
<dbReference type="Proteomes" id="UP000178908">
    <property type="component" value="Unassembled WGS sequence"/>
</dbReference>
<evidence type="ECO:0000259" key="1">
    <source>
        <dbReference type="Pfam" id="PF01636"/>
    </source>
</evidence>